<dbReference type="SUPFAM" id="SSF51338">
    <property type="entry name" value="Composite domain of metallo-dependent hydrolases"/>
    <property type="match status" value="1"/>
</dbReference>
<dbReference type="Gene3D" id="2.30.40.10">
    <property type="entry name" value="Urease, subunit C, domain 1"/>
    <property type="match status" value="1"/>
</dbReference>
<dbReference type="InterPro" id="IPR011059">
    <property type="entry name" value="Metal-dep_hydrolase_composite"/>
</dbReference>
<organism evidence="11 12">
    <name type="scientific">Physocladia obscura</name>
    <dbReference type="NCBI Taxonomy" id="109957"/>
    <lineage>
        <taxon>Eukaryota</taxon>
        <taxon>Fungi</taxon>
        <taxon>Fungi incertae sedis</taxon>
        <taxon>Chytridiomycota</taxon>
        <taxon>Chytridiomycota incertae sedis</taxon>
        <taxon>Chytridiomycetes</taxon>
        <taxon>Chytridiales</taxon>
        <taxon>Chytriomycetaceae</taxon>
        <taxon>Physocladia</taxon>
    </lineage>
</organism>
<name>A0AAD5T084_9FUNG</name>
<dbReference type="EC" id="3.5.1.25" evidence="3"/>
<comment type="cofactor">
    <cofactor evidence="1">
        <name>a divalent metal cation</name>
        <dbReference type="ChEBI" id="CHEBI:60240"/>
    </cofactor>
</comment>
<dbReference type="Gene3D" id="3.20.20.140">
    <property type="entry name" value="Metal-dependent hydrolases"/>
    <property type="match status" value="1"/>
</dbReference>
<feature type="compositionally biased region" description="Polar residues" evidence="9">
    <location>
        <begin position="9"/>
        <end position="20"/>
    </location>
</feature>
<dbReference type="Pfam" id="PF01979">
    <property type="entry name" value="Amidohydro_1"/>
    <property type="match status" value="1"/>
</dbReference>
<protein>
    <recommendedName>
        <fullName evidence="4">N-acetylglucosamine-6-phosphate deacetylase</fullName>
        <ecNumber evidence="3">3.5.1.25</ecNumber>
    </recommendedName>
</protein>
<evidence type="ECO:0000256" key="8">
    <source>
        <dbReference type="ARBA" id="ARBA00047647"/>
    </source>
</evidence>
<dbReference type="InterPro" id="IPR032466">
    <property type="entry name" value="Metal_Hydrolase"/>
</dbReference>
<dbReference type="NCBIfam" id="TIGR00221">
    <property type="entry name" value="nagA"/>
    <property type="match status" value="1"/>
</dbReference>
<dbReference type="GO" id="GO:0046872">
    <property type="term" value="F:metal ion binding"/>
    <property type="evidence" value="ECO:0007669"/>
    <property type="project" value="UniProtKB-KW"/>
</dbReference>
<comment type="similarity">
    <text evidence="2">Belongs to the metallo-dependent hydrolases superfamily. NagA family.</text>
</comment>
<evidence type="ECO:0000256" key="3">
    <source>
        <dbReference type="ARBA" id="ARBA00011899"/>
    </source>
</evidence>
<dbReference type="PANTHER" id="PTHR11113">
    <property type="entry name" value="N-ACETYLGLUCOSAMINE-6-PHOSPHATE DEACETYLASE"/>
    <property type="match status" value="1"/>
</dbReference>
<accession>A0AAD5T084</accession>
<dbReference type="PANTHER" id="PTHR11113:SF14">
    <property type="entry name" value="N-ACETYLGLUCOSAMINE-6-PHOSPHATE DEACETYLASE"/>
    <property type="match status" value="1"/>
</dbReference>
<evidence type="ECO:0000256" key="5">
    <source>
        <dbReference type="ARBA" id="ARBA00022723"/>
    </source>
</evidence>
<evidence type="ECO:0000256" key="1">
    <source>
        <dbReference type="ARBA" id="ARBA00001968"/>
    </source>
</evidence>
<evidence type="ECO:0000256" key="4">
    <source>
        <dbReference type="ARBA" id="ARBA00018029"/>
    </source>
</evidence>
<keyword evidence="12" id="KW-1185">Reference proteome</keyword>
<keyword evidence="7" id="KW-0119">Carbohydrate metabolism</keyword>
<evidence type="ECO:0000256" key="9">
    <source>
        <dbReference type="SAM" id="MobiDB-lite"/>
    </source>
</evidence>
<dbReference type="FunFam" id="3.20.20.140:FF:000023">
    <property type="entry name" value="N-acetylglucosamine-6-phosphate deacetylase"/>
    <property type="match status" value="1"/>
</dbReference>
<dbReference type="InterPro" id="IPR006680">
    <property type="entry name" value="Amidohydro-rel"/>
</dbReference>
<evidence type="ECO:0000256" key="7">
    <source>
        <dbReference type="ARBA" id="ARBA00023277"/>
    </source>
</evidence>
<dbReference type="GO" id="GO:0008448">
    <property type="term" value="F:N-acetylglucosamine-6-phosphate deacetylase activity"/>
    <property type="evidence" value="ECO:0007669"/>
    <property type="project" value="UniProtKB-EC"/>
</dbReference>
<evidence type="ECO:0000313" key="11">
    <source>
        <dbReference type="EMBL" id="KAJ3119212.1"/>
    </source>
</evidence>
<comment type="caution">
    <text evidence="11">The sequence shown here is derived from an EMBL/GenBank/DDBJ whole genome shotgun (WGS) entry which is preliminary data.</text>
</comment>
<dbReference type="GO" id="GO:0106279">
    <property type="term" value="P:negative regulation of UDP-N-acetylglucosamine biosynthetic process"/>
    <property type="evidence" value="ECO:0007669"/>
    <property type="project" value="UniProtKB-ARBA"/>
</dbReference>
<dbReference type="EMBL" id="JADGJH010001084">
    <property type="protein sequence ID" value="KAJ3119212.1"/>
    <property type="molecule type" value="Genomic_DNA"/>
</dbReference>
<dbReference type="GO" id="GO:0019262">
    <property type="term" value="P:N-acetylneuraminate catabolic process"/>
    <property type="evidence" value="ECO:0007669"/>
    <property type="project" value="UniProtKB-ARBA"/>
</dbReference>
<dbReference type="Proteomes" id="UP001211907">
    <property type="component" value="Unassembled WGS sequence"/>
</dbReference>
<evidence type="ECO:0000313" key="12">
    <source>
        <dbReference type="Proteomes" id="UP001211907"/>
    </source>
</evidence>
<evidence type="ECO:0000256" key="6">
    <source>
        <dbReference type="ARBA" id="ARBA00022801"/>
    </source>
</evidence>
<evidence type="ECO:0000256" key="2">
    <source>
        <dbReference type="ARBA" id="ARBA00010716"/>
    </source>
</evidence>
<reference evidence="11" key="1">
    <citation type="submission" date="2020-05" db="EMBL/GenBank/DDBJ databases">
        <title>Phylogenomic resolution of chytrid fungi.</title>
        <authorList>
            <person name="Stajich J.E."/>
            <person name="Amses K."/>
            <person name="Simmons R."/>
            <person name="Seto K."/>
            <person name="Myers J."/>
            <person name="Bonds A."/>
            <person name="Quandt C.A."/>
            <person name="Barry K."/>
            <person name="Liu P."/>
            <person name="Grigoriev I."/>
            <person name="Longcore J.E."/>
            <person name="James T.Y."/>
        </authorList>
    </citation>
    <scope>NUCLEOTIDE SEQUENCE</scope>
    <source>
        <strain evidence="11">JEL0513</strain>
    </source>
</reference>
<dbReference type="InterPro" id="IPR003764">
    <property type="entry name" value="GlcNAc_6-P_deAcase"/>
</dbReference>
<dbReference type="AlphaFoldDB" id="A0AAD5T084"/>
<evidence type="ECO:0000259" key="10">
    <source>
        <dbReference type="Pfam" id="PF01979"/>
    </source>
</evidence>
<keyword evidence="5" id="KW-0479">Metal-binding</keyword>
<feature type="domain" description="Amidohydrolase-related" evidence="10">
    <location>
        <begin position="237"/>
        <end position="618"/>
    </location>
</feature>
<keyword evidence="6" id="KW-0378">Hydrolase</keyword>
<proteinExistence type="inferred from homology"/>
<dbReference type="GO" id="GO:0006046">
    <property type="term" value="P:N-acetylglucosamine catabolic process"/>
    <property type="evidence" value="ECO:0007669"/>
    <property type="project" value="TreeGrafter"/>
</dbReference>
<dbReference type="SUPFAM" id="SSF51556">
    <property type="entry name" value="Metallo-dependent hydrolases"/>
    <property type="match status" value="1"/>
</dbReference>
<sequence>MDSSRKASTKPQQKNKNGNSLLARFLGHPASSDNVQQHGAVDAHDGIGLRSHKTPPESDDLAVDRTAYKRFNFPTNEQQRRNEGWQQSSVPKTIGRINTSAVDDTLMRNEFYNLRDVSLTIGSRNRLATDNMVTNKQGYSHQIPILSKYCPPPPLLPAAVTTPPSPTESLPTREKITQLKQCDIIRDGKLVCDDTLWIRGSKIIDAKTAFYEGLQPDEVIDFGEIEVGGGRRRRRPIIAPGFIDAQINGYFGWDFADSERISEALDHVSKGLVKYGVTSFCPTVVTSLPDTYHKVLPTIAEKRGPQKGQAEILGAHIEGPFISVTKKGAHNNEYIHAPVNGFQDIVQVYGKFVEPLSHDDSANNNSAIKIITIAPELEGAYEAIKGIRDAWGDQIVVSIGHTEATYENAKKALECGATMVTHLFNAMSPFHHRDPGPVGLLSAEDLPPGTRKPTFGIIADGVHASPSSIRVAYKSHPDGFMLVTDALAAAGINSSSPYKPTELTLGSMSITRVPVANNSDATRVVITGTDTLAGSVATMPECIANMVKFCGCGIVDAVNAATAVPAKALNIYGRKGVLRDGADADFVVLNLGGAADENDDGDESIFNVSRVWIGGEEVFF</sequence>
<gene>
    <name evidence="11" type="primary">AMDHD2_2</name>
    <name evidence="11" type="ORF">HK100_000422</name>
</gene>
<dbReference type="CDD" id="cd00854">
    <property type="entry name" value="NagA"/>
    <property type="match status" value="1"/>
</dbReference>
<comment type="catalytic activity">
    <reaction evidence="8">
        <text>N-acetyl-D-glucosamine 6-phosphate + H2O = D-glucosamine 6-phosphate + acetate</text>
        <dbReference type="Rhea" id="RHEA:22936"/>
        <dbReference type="ChEBI" id="CHEBI:15377"/>
        <dbReference type="ChEBI" id="CHEBI:30089"/>
        <dbReference type="ChEBI" id="CHEBI:57513"/>
        <dbReference type="ChEBI" id="CHEBI:58725"/>
        <dbReference type="EC" id="3.5.1.25"/>
    </reaction>
</comment>
<feature type="region of interest" description="Disordered" evidence="9">
    <location>
        <begin position="1"/>
        <end position="24"/>
    </location>
</feature>